<keyword evidence="6" id="KW-0997">Cell inner membrane</keyword>
<gene>
    <name evidence="20" type="ORF">H9777_01375</name>
</gene>
<dbReference type="SUPFAM" id="SSF52540">
    <property type="entry name" value="P-loop containing nucleoside triphosphate hydrolases"/>
    <property type="match status" value="1"/>
</dbReference>
<accession>A0A948WUM5</accession>
<dbReference type="AlphaFoldDB" id="A0A948WUM5"/>
<sequence>MQELNNTPMQENQEEESFNIYEIIFKYLVYWPWFVASVIACLAVAFLYMRYQTPVYNISSAVLIKEQDPRTKAMNAANGALGALQDMGGFSMTSSFDNEVEILKSRTLISKVVTELGLYINTSEKRFLGYNVPLYRTSPVNVYLTPEEAEKLYGGVKLDMKYTVEGKLSVKAKYFTEDDEEHEVEKEFESLPAVFPTPVGVFSFSKNDSVPALEEDMKLVTYIYSPTATAIAYAKNMEVSPTSKTTTIAALSVKNTSKRRAVDFINSLVRNYNQDANDEKNEVARKSAEFIEDRLAIINSELGSTESELAAFKQRSGLTDLTTDAQIALEESTKYEQQRIQNATQISLVEFLQNYINNPANANEVIPANVGLQDQNLTSVIDQYNTMIIERKRLLRTSSENNPAVVNMNTGIEAMRKSVHTTVQSVLKGLQIAKADLDRQAKRLESRISDAPQQEKEFLTISRQQEIKATLYIMLLQKREENAITLAATANNGRIIEKPLPDKYPVSPKKPIIALAALVLGLGLPVGFVFLRDLLKYKIETREDVEKITDVPIIAELPTATKPEHGAIVIRENHNNIMEEMFRGLRTNLLFVLEKNQKVILFSSTQPGEGKSFVAGNTAVSLAFLGKKVVIVGMDIRKPGLNKVFNLSRRAEGITNYLSDPENVNLFDMIQKSDISENLDILPGGPVPPNPTELVARNVLDKAIELLKEKYDYVILDTAPIGMVTDTAIIGRVADACVYVCRADVTPKAGYEFINVLKREKKFPKLVTVINDIDMSKRRNSYGYGYGRKYGYGKGYGYGYGYGYEGEKKK</sequence>
<keyword evidence="14" id="KW-0829">Tyrosine-protein kinase</keyword>
<dbReference type="EMBL" id="JAHLFW010000009">
    <property type="protein sequence ID" value="MBU3836982.1"/>
    <property type="molecule type" value="Genomic_DNA"/>
</dbReference>
<evidence type="ECO:0000259" key="18">
    <source>
        <dbReference type="Pfam" id="PF13614"/>
    </source>
</evidence>
<dbReference type="PANTHER" id="PTHR32309:SF13">
    <property type="entry name" value="FERRIC ENTEROBACTIN TRANSPORT PROTEIN FEPE"/>
    <property type="match status" value="1"/>
</dbReference>
<evidence type="ECO:0000256" key="15">
    <source>
        <dbReference type="ARBA" id="ARBA00051245"/>
    </source>
</evidence>
<evidence type="ECO:0000256" key="14">
    <source>
        <dbReference type="ARBA" id="ARBA00023137"/>
    </source>
</evidence>
<evidence type="ECO:0000256" key="5">
    <source>
        <dbReference type="ARBA" id="ARBA00022475"/>
    </source>
</evidence>
<evidence type="ECO:0000313" key="21">
    <source>
        <dbReference type="Proteomes" id="UP000783796"/>
    </source>
</evidence>
<comment type="similarity">
    <text evidence="2">Belongs to the CpsD/CapB family.</text>
</comment>
<protein>
    <recommendedName>
        <fullName evidence="4">non-specific protein-tyrosine kinase</fullName>
        <ecNumber evidence="4">2.7.10.2</ecNumber>
    </recommendedName>
</protein>
<name>A0A948WUM5_9BACT</name>
<evidence type="ECO:0000256" key="6">
    <source>
        <dbReference type="ARBA" id="ARBA00022519"/>
    </source>
</evidence>
<keyword evidence="9" id="KW-0547">Nucleotide-binding</keyword>
<evidence type="ECO:0000256" key="8">
    <source>
        <dbReference type="ARBA" id="ARBA00022692"/>
    </source>
</evidence>
<comment type="caution">
    <text evidence="20">The sequence shown here is derived from an EMBL/GenBank/DDBJ whole genome shotgun (WGS) entry which is preliminary data.</text>
</comment>
<dbReference type="Pfam" id="PF13807">
    <property type="entry name" value="GNVR"/>
    <property type="match status" value="1"/>
</dbReference>
<evidence type="ECO:0000313" key="20">
    <source>
        <dbReference type="EMBL" id="MBU3836982.1"/>
    </source>
</evidence>
<keyword evidence="11" id="KW-0067">ATP-binding</keyword>
<dbReference type="Pfam" id="PF02706">
    <property type="entry name" value="Wzz"/>
    <property type="match status" value="1"/>
</dbReference>
<dbReference type="InterPro" id="IPR005702">
    <property type="entry name" value="Wzc-like_C"/>
</dbReference>
<keyword evidence="7 20" id="KW-0808">Transferase</keyword>
<evidence type="ECO:0000256" key="10">
    <source>
        <dbReference type="ARBA" id="ARBA00022777"/>
    </source>
</evidence>
<evidence type="ECO:0000256" key="12">
    <source>
        <dbReference type="ARBA" id="ARBA00022989"/>
    </source>
</evidence>
<reference evidence="20" key="1">
    <citation type="journal article" date="2021" name="PeerJ">
        <title>Extensive microbial diversity within the chicken gut microbiome revealed by metagenomics and culture.</title>
        <authorList>
            <person name="Gilroy R."/>
            <person name="Ravi A."/>
            <person name="Getino M."/>
            <person name="Pursley I."/>
            <person name="Horton D.L."/>
            <person name="Alikhan N.F."/>
            <person name="Baker D."/>
            <person name="Gharbi K."/>
            <person name="Hall N."/>
            <person name="Watson M."/>
            <person name="Adriaenssens E.M."/>
            <person name="Foster-Nyarko E."/>
            <person name="Jarju S."/>
            <person name="Secka A."/>
            <person name="Antonio M."/>
            <person name="Oren A."/>
            <person name="Chaudhuri R.R."/>
            <person name="La Ragione R."/>
            <person name="Hildebrand F."/>
            <person name="Pallen M.J."/>
        </authorList>
    </citation>
    <scope>NUCLEOTIDE SEQUENCE</scope>
    <source>
        <strain evidence="20">G4-2901</strain>
    </source>
</reference>
<evidence type="ECO:0000259" key="19">
    <source>
        <dbReference type="Pfam" id="PF13807"/>
    </source>
</evidence>
<dbReference type="InterPro" id="IPR032807">
    <property type="entry name" value="GNVR"/>
</dbReference>
<evidence type="ECO:0000256" key="7">
    <source>
        <dbReference type="ARBA" id="ARBA00022679"/>
    </source>
</evidence>
<evidence type="ECO:0000256" key="9">
    <source>
        <dbReference type="ARBA" id="ARBA00022741"/>
    </source>
</evidence>
<dbReference type="EC" id="2.7.10.2" evidence="4"/>
<feature type="domain" description="Tyrosine-protein kinase G-rich" evidence="19">
    <location>
        <begin position="455"/>
        <end position="533"/>
    </location>
</feature>
<organism evidence="20 21">
    <name type="scientific">Candidatus Phocaeicola faecigallinarum</name>
    <dbReference type="NCBI Taxonomy" id="2838732"/>
    <lineage>
        <taxon>Bacteria</taxon>
        <taxon>Pseudomonadati</taxon>
        <taxon>Bacteroidota</taxon>
        <taxon>Bacteroidia</taxon>
        <taxon>Bacteroidales</taxon>
        <taxon>Bacteroidaceae</taxon>
        <taxon>Phocaeicola</taxon>
    </lineage>
</organism>
<dbReference type="GO" id="GO:0042802">
    <property type="term" value="F:identical protein binding"/>
    <property type="evidence" value="ECO:0007669"/>
    <property type="project" value="UniProtKB-ARBA"/>
</dbReference>
<proteinExistence type="inferred from homology"/>
<dbReference type="Proteomes" id="UP000783796">
    <property type="component" value="Unassembled WGS sequence"/>
</dbReference>
<dbReference type="InterPro" id="IPR050445">
    <property type="entry name" value="Bact_polysacc_biosynth/exp"/>
</dbReference>
<keyword evidence="12 16" id="KW-1133">Transmembrane helix</keyword>
<keyword evidence="8 16" id="KW-0812">Transmembrane</keyword>
<dbReference type="InterPro" id="IPR025669">
    <property type="entry name" value="AAA_dom"/>
</dbReference>
<feature type="transmembrane region" description="Helical" evidence="16">
    <location>
        <begin position="27"/>
        <end position="49"/>
    </location>
</feature>
<evidence type="ECO:0000256" key="11">
    <source>
        <dbReference type="ARBA" id="ARBA00022840"/>
    </source>
</evidence>
<evidence type="ECO:0000256" key="2">
    <source>
        <dbReference type="ARBA" id="ARBA00007316"/>
    </source>
</evidence>
<comment type="subcellular location">
    <subcellularLocation>
        <location evidence="1">Cell inner membrane</location>
        <topology evidence="1">Multi-pass membrane protein</topology>
    </subcellularLocation>
</comment>
<evidence type="ECO:0000256" key="1">
    <source>
        <dbReference type="ARBA" id="ARBA00004429"/>
    </source>
</evidence>
<feature type="domain" description="AAA" evidence="18">
    <location>
        <begin position="598"/>
        <end position="743"/>
    </location>
</feature>
<dbReference type="InterPro" id="IPR027417">
    <property type="entry name" value="P-loop_NTPase"/>
</dbReference>
<evidence type="ECO:0000256" key="4">
    <source>
        <dbReference type="ARBA" id="ARBA00011903"/>
    </source>
</evidence>
<dbReference type="PANTHER" id="PTHR32309">
    <property type="entry name" value="TYROSINE-PROTEIN KINASE"/>
    <property type="match status" value="1"/>
</dbReference>
<feature type="transmembrane region" description="Helical" evidence="16">
    <location>
        <begin position="512"/>
        <end position="531"/>
    </location>
</feature>
<reference evidence="20" key="2">
    <citation type="submission" date="2021-04" db="EMBL/GenBank/DDBJ databases">
        <authorList>
            <person name="Gilroy R."/>
        </authorList>
    </citation>
    <scope>NUCLEOTIDE SEQUENCE</scope>
    <source>
        <strain evidence="20">G4-2901</strain>
    </source>
</reference>
<evidence type="ECO:0000256" key="16">
    <source>
        <dbReference type="SAM" id="Phobius"/>
    </source>
</evidence>
<evidence type="ECO:0000259" key="17">
    <source>
        <dbReference type="Pfam" id="PF02706"/>
    </source>
</evidence>
<keyword evidence="10" id="KW-0418">Kinase</keyword>
<dbReference type="InterPro" id="IPR003856">
    <property type="entry name" value="LPS_length_determ_N"/>
</dbReference>
<dbReference type="Pfam" id="PF13614">
    <property type="entry name" value="AAA_31"/>
    <property type="match status" value="1"/>
</dbReference>
<dbReference type="FunFam" id="3.40.50.300:FF:000527">
    <property type="entry name" value="Tyrosine-protein kinase etk"/>
    <property type="match status" value="1"/>
</dbReference>
<keyword evidence="13 16" id="KW-0472">Membrane</keyword>
<comment type="catalytic activity">
    <reaction evidence="15">
        <text>L-tyrosyl-[protein] + ATP = O-phospho-L-tyrosyl-[protein] + ADP + H(+)</text>
        <dbReference type="Rhea" id="RHEA:10596"/>
        <dbReference type="Rhea" id="RHEA-COMP:10136"/>
        <dbReference type="Rhea" id="RHEA-COMP:20101"/>
        <dbReference type="ChEBI" id="CHEBI:15378"/>
        <dbReference type="ChEBI" id="CHEBI:30616"/>
        <dbReference type="ChEBI" id="CHEBI:46858"/>
        <dbReference type="ChEBI" id="CHEBI:61978"/>
        <dbReference type="ChEBI" id="CHEBI:456216"/>
        <dbReference type="EC" id="2.7.10.2"/>
    </reaction>
</comment>
<comment type="similarity">
    <text evidence="3">Belongs to the etk/wzc family.</text>
</comment>
<keyword evidence="5" id="KW-1003">Cell membrane</keyword>
<dbReference type="GO" id="GO:0005886">
    <property type="term" value="C:plasma membrane"/>
    <property type="evidence" value="ECO:0007669"/>
    <property type="project" value="UniProtKB-SubCell"/>
</dbReference>
<evidence type="ECO:0000256" key="13">
    <source>
        <dbReference type="ARBA" id="ARBA00023136"/>
    </source>
</evidence>
<dbReference type="GO" id="GO:0005524">
    <property type="term" value="F:ATP binding"/>
    <property type="evidence" value="ECO:0007669"/>
    <property type="project" value="UniProtKB-KW"/>
</dbReference>
<evidence type="ECO:0000256" key="3">
    <source>
        <dbReference type="ARBA" id="ARBA00008883"/>
    </source>
</evidence>
<dbReference type="Gene3D" id="3.40.50.300">
    <property type="entry name" value="P-loop containing nucleotide triphosphate hydrolases"/>
    <property type="match status" value="1"/>
</dbReference>
<dbReference type="NCBIfam" id="TIGR01007">
    <property type="entry name" value="eps_fam"/>
    <property type="match status" value="1"/>
</dbReference>
<dbReference type="CDD" id="cd05387">
    <property type="entry name" value="BY-kinase"/>
    <property type="match status" value="1"/>
</dbReference>
<feature type="domain" description="Polysaccharide chain length determinant N-terminal" evidence="17">
    <location>
        <begin position="19"/>
        <end position="116"/>
    </location>
</feature>
<dbReference type="GO" id="GO:0004715">
    <property type="term" value="F:non-membrane spanning protein tyrosine kinase activity"/>
    <property type="evidence" value="ECO:0007669"/>
    <property type="project" value="UniProtKB-EC"/>
</dbReference>